<dbReference type="RefSeq" id="WP_146400541.1">
    <property type="nucleotide sequence ID" value="NZ_SJPQ01000002.1"/>
</dbReference>
<dbReference type="EMBL" id="SJPQ01000002">
    <property type="protein sequence ID" value="TWT89006.1"/>
    <property type="molecule type" value="Genomic_DNA"/>
</dbReference>
<proteinExistence type="predicted"/>
<dbReference type="OrthoDB" id="283520at2"/>
<dbReference type="InterPro" id="IPR029063">
    <property type="entry name" value="SAM-dependent_MTases_sf"/>
</dbReference>
<protein>
    <recommendedName>
        <fullName evidence="3">Ribosomal protein L11 methyltransferase</fullName>
    </recommendedName>
</protein>
<dbReference type="AlphaFoldDB" id="A0A5C5ZPA7"/>
<name>A0A5C5ZPA7_9BACT</name>
<dbReference type="Proteomes" id="UP000315440">
    <property type="component" value="Unassembled WGS sequence"/>
</dbReference>
<keyword evidence="2" id="KW-1185">Reference proteome</keyword>
<sequence length="211" mass="23619">MLRPVPLDPKSAPLPQRIKRLLDDADKRIERLVHERRETPMPAFVPSDFVDTYWALTAIEDLGLAPGHRFCEWGSGAGVVTLLAATLGLDAIGVEIEEDLVDLAVALGEDHEIEADFVCASFVPDGGDEILDDLHAGDQQDCTWLRSDGQNAYELLDLEPDDFDLVFAYPWPGEERMVFDLFDEFAAEGALLLTYHGQEGLRLQRKAKRKR</sequence>
<reference evidence="1 2" key="1">
    <citation type="submission" date="2019-02" db="EMBL/GenBank/DDBJ databases">
        <title>Deep-cultivation of Planctomycetes and their phenomic and genomic characterization uncovers novel biology.</title>
        <authorList>
            <person name="Wiegand S."/>
            <person name="Jogler M."/>
            <person name="Boedeker C."/>
            <person name="Pinto D."/>
            <person name="Vollmers J."/>
            <person name="Rivas-Marin E."/>
            <person name="Kohn T."/>
            <person name="Peeters S.H."/>
            <person name="Heuer A."/>
            <person name="Rast P."/>
            <person name="Oberbeckmann S."/>
            <person name="Bunk B."/>
            <person name="Jeske O."/>
            <person name="Meyerdierks A."/>
            <person name="Storesund J.E."/>
            <person name="Kallscheuer N."/>
            <person name="Luecker S."/>
            <person name="Lage O.M."/>
            <person name="Pohl T."/>
            <person name="Merkel B.J."/>
            <person name="Hornburger P."/>
            <person name="Mueller R.-W."/>
            <person name="Bruemmer F."/>
            <person name="Labrenz M."/>
            <person name="Spormann A.M."/>
            <person name="Op Den Camp H."/>
            <person name="Overmann J."/>
            <person name="Amann R."/>
            <person name="Jetten M.S.M."/>
            <person name="Mascher T."/>
            <person name="Medema M.H."/>
            <person name="Devos D.P."/>
            <person name="Kaster A.-K."/>
            <person name="Ovreas L."/>
            <person name="Rohde M."/>
            <person name="Galperin M.Y."/>
            <person name="Jogler C."/>
        </authorList>
    </citation>
    <scope>NUCLEOTIDE SEQUENCE [LARGE SCALE GENOMIC DNA]</scope>
    <source>
        <strain evidence="1 2">Mal64</strain>
    </source>
</reference>
<organism evidence="1 2">
    <name type="scientific">Pseudobythopirellula maris</name>
    <dbReference type="NCBI Taxonomy" id="2527991"/>
    <lineage>
        <taxon>Bacteria</taxon>
        <taxon>Pseudomonadati</taxon>
        <taxon>Planctomycetota</taxon>
        <taxon>Planctomycetia</taxon>
        <taxon>Pirellulales</taxon>
        <taxon>Lacipirellulaceae</taxon>
        <taxon>Pseudobythopirellula</taxon>
    </lineage>
</organism>
<comment type="caution">
    <text evidence="1">The sequence shown here is derived from an EMBL/GenBank/DDBJ whole genome shotgun (WGS) entry which is preliminary data.</text>
</comment>
<evidence type="ECO:0000313" key="2">
    <source>
        <dbReference type="Proteomes" id="UP000315440"/>
    </source>
</evidence>
<evidence type="ECO:0008006" key="3">
    <source>
        <dbReference type="Google" id="ProtNLM"/>
    </source>
</evidence>
<dbReference type="SUPFAM" id="SSF53335">
    <property type="entry name" value="S-adenosyl-L-methionine-dependent methyltransferases"/>
    <property type="match status" value="1"/>
</dbReference>
<gene>
    <name evidence="1" type="ORF">Mal64_24970</name>
</gene>
<dbReference type="Gene3D" id="3.40.50.150">
    <property type="entry name" value="Vaccinia Virus protein VP39"/>
    <property type="match status" value="1"/>
</dbReference>
<evidence type="ECO:0000313" key="1">
    <source>
        <dbReference type="EMBL" id="TWT89006.1"/>
    </source>
</evidence>
<accession>A0A5C5ZPA7</accession>